<accession>A0A561XRS9</accession>
<dbReference type="AlphaFoldDB" id="A0A561XRS9"/>
<organism evidence="1 2">
    <name type="scientific">Acidovorax delafieldii</name>
    <name type="common">Pseudomonas delafieldii</name>
    <dbReference type="NCBI Taxonomy" id="47920"/>
    <lineage>
        <taxon>Bacteria</taxon>
        <taxon>Pseudomonadati</taxon>
        <taxon>Pseudomonadota</taxon>
        <taxon>Betaproteobacteria</taxon>
        <taxon>Burkholderiales</taxon>
        <taxon>Comamonadaceae</taxon>
        <taxon>Acidovorax</taxon>
    </lineage>
</organism>
<reference evidence="1 2" key="1">
    <citation type="journal article" date="2015" name="Stand. Genomic Sci.">
        <title>Genomic Encyclopedia of Bacterial and Archaeal Type Strains, Phase III: the genomes of soil and plant-associated and newly described type strains.</title>
        <authorList>
            <person name="Whitman W.B."/>
            <person name="Woyke T."/>
            <person name="Klenk H.P."/>
            <person name="Zhou Y."/>
            <person name="Lilburn T.G."/>
            <person name="Beck B.J."/>
            <person name="De Vos P."/>
            <person name="Vandamme P."/>
            <person name="Eisen J.A."/>
            <person name="Garrity G."/>
            <person name="Hugenholtz P."/>
            <person name="Kyrpides N.C."/>
        </authorList>
    </citation>
    <scope>NUCLEOTIDE SEQUENCE [LARGE SCALE GENOMIC DNA]</scope>
    <source>
        <strain evidence="1 2">DSM 64</strain>
    </source>
</reference>
<sequence>MACRAGHMFRFAALGLALLHSLAIRNRCDACQWARTSTMI</sequence>
<dbReference type="EMBL" id="VJWE01000011">
    <property type="protein sequence ID" value="TWG38811.1"/>
    <property type="molecule type" value="Genomic_DNA"/>
</dbReference>
<dbReference type="Proteomes" id="UP000321485">
    <property type="component" value="Unassembled WGS sequence"/>
</dbReference>
<gene>
    <name evidence="1" type="ORF">ATF69_0677</name>
</gene>
<evidence type="ECO:0000313" key="2">
    <source>
        <dbReference type="Proteomes" id="UP000321485"/>
    </source>
</evidence>
<evidence type="ECO:0000313" key="1">
    <source>
        <dbReference type="EMBL" id="TWG38811.1"/>
    </source>
</evidence>
<proteinExistence type="predicted"/>
<protein>
    <submittedName>
        <fullName evidence="1">Uncharacterized protein</fullName>
    </submittedName>
</protein>
<name>A0A561XRS9_ACIDE</name>
<comment type="caution">
    <text evidence="1">The sequence shown here is derived from an EMBL/GenBank/DDBJ whole genome shotgun (WGS) entry which is preliminary data.</text>
</comment>